<name>A0A8X6PA60_NEPPI</name>
<evidence type="ECO:0000313" key="5">
    <source>
        <dbReference type="EMBL" id="GFU42149.1"/>
    </source>
</evidence>
<evidence type="ECO:0000256" key="1">
    <source>
        <dbReference type="SAM" id="MobiDB-lite"/>
    </source>
</evidence>
<sequence>KSFDNEESTSEETKLSTFPTLLDTSSINEKTHGSSQDIAPESNLERNKFVTEAVEIHTSLNGAISETSSTLNIIDSSDISTGINNVAHDVSESEEGNKSTELNLETENSETEGGNNSPYEFNESVATLGVTDDSDQNKDPSEFHEVSVNLATDSEDYSVHDSETVISDISNENIFTDSLINTASNESGKETTNSMDETSSALESETSQSNLDKFINTLNVMKVDEPLNNLSVNTNDNTVTEMVTKSTNLVELDSSEYNTSEDNVNPSIDTKQVHSTTFSNIIDHVSDVTNAFSDTAIPSYPTSEEINSDETSQFSTTVTNDASASSQTSVKITMTDSDEATTSSEILTHQSTELLHDTDQSNTENLYNPNNASFDVNESVIFETVSENFKDVNTHTISSFNSDYDDSSKKISDSPDQEENVTENTKNSTNISTSIEIDLFEKSTNLSTDGERDDSILSSIPSEHIKNDTSLNDADYITLESEEDQFHQIFEHSTHNFEQPIKTEINHSTSSVENESMISQTVSSNLSNNESYPKDDDLVVKENLLHNDYEINMANNLTTTDEQNFVSVTSTVTQAYDSSAEETVHPDEDIINITSVHSENTSVSLEYSESQKSDLHAVEHIENLNNTSSPDLVSILNKENSNSKDQTNENEHIIETFIDNEPSIQDSFSSETNSPMQFQFSTIISSADEGTTTNINHNDEELHSSSNKNDEFHDDENAEVPTTNETHPLKPVTFDHSVEESFDAEEILPSESVSLIQRNETNFDEVASNQEDNYENLSNSEFGNGDPLFETTTASALDSSTVYNEPHNENIPITQSSDSYDKSTVKIEIL</sequence>
<feature type="compositionally biased region" description="Low complexity" evidence="1">
    <location>
        <begin position="99"/>
        <end position="117"/>
    </location>
</feature>
<evidence type="ECO:0000313" key="6">
    <source>
        <dbReference type="Proteomes" id="UP000887013"/>
    </source>
</evidence>
<feature type="region of interest" description="Disordered" evidence="1">
    <location>
        <begin position="89"/>
        <end position="121"/>
    </location>
</feature>
<feature type="compositionally biased region" description="Basic and acidic residues" evidence="1">
    <location>
        <begin position="89"/>
        <end position="98"/>
    </location>
</feature>
<feature type="region of interest" description="Disordered" evidence="1">
    <location>
        <begin position="689"/>
        <end position="730"/>
    </location>
</feature>
<dbReference type="EMBL" id="BMAW01092107">
    <property type="protein sequence ID" value="GFS53176.1"/>
    <property type="molecule type" value="Genomic_DNA"/>
</dbReference>
<evidence type="ECO:0000313" key="3">
    <source>
        <dbReference type="EMBL" id="GFT56836.1"/>
    </source>
</evidence>
<feature type="region of interest" description="Disordered" evidence="1">
    <location>
        <begin position="182"/>
        <end position="208"/>
    </location>
</feature>
<feature type="region of interest" description="Disordered" evidence="1">
    <location>
        <begin position="397"/>
        <end position="429"/>
    </location>
</feature>
<dbReference type="Proteomes" id="UP000887013">
    <property type="component" value="Unassembled WGS sequence"/>
</dbReference>
<feature type="compositionally biased region" description="Acidic residues" evidence="1">
    <location>
        <begin position="1"/>
        <end position="10"/>
    </location>
</feature>
<dbReference type="EMBL" id="BMAW01082713">
    <property type="protein sequence ID" value="GFU30358.1"/>
    <property type="molecule type" value="Genomic_DNA"/>
</dbReference>
<accession>A0A8X6PA60</accession>
<feature type="compositionally biased region" description="Basic and acidic residues" evidence="1">
    <location>
        <begin position="697"/>
        <end position="711"/>
    </location>
</feature>
<organism evidence="3 6">
    <name type="scientific">Nephila pilipes</name>
    <name type="common">Giant wood spider</name>
    <name type="synonym">Nephila maculata</name>
    <dbReference type="NCBI Taxonomy" id="299642"/>
    <lineage>
        <taxon>Eukaryota</taxon>
        <taxon>Metazoa</taxon>
        <taxon>Ecdysozoa</taxon>
        <taxon>Arthropoda</taxon>
        <taxon>Chelicerata</taxon>
        <taxon>Arachnida</taxon>
        <taxon>Araneae</taxon>
        <taxon>Araneomorphae</taxon>
        <taxon>Entelegynae</taxon>
        <taxon>Araneoidea</taxon>
        <taxon>Nephilidae</taxon>
        <taxon>Nephila</taxon>
    </lineage>
</organism>
<dbReference type="EMBL" id="BMAW01085277">
    <property type="protein sequence ID" value="GFU42149.1"/>
    <property type="molecule type" value="Genomic_DNA"/>
</dbReference>
<evidence type="ECO:0000313" key="2">
    <source>
        <dbReference type="EMBL" id="GFS53176.1"/>
    </source>
</evidence>
<reference evidence="3" key="1">
    <citation type="submission" date="2020-08" db="EMBL/GenBank/DDBJ databases">
        <title>Multicomponent nature underlies the extraordinary mechanical properties of spider dragline silk.</title>
        <authorList>
            <person name="Kono N."/>
            <person name="Nakamura H."/>
            <person name="Mori M."/>
            <person name="Yoshida Y."/>
            <person name="Ohtoshi R."/>
            <person name="Malay A.D."/>
            <person name="Moran D.A.P."/>
            <person name="Tomita M."/>
            <person name="Numata K."/>
            <person name="Arakawa K."/>
        </authorList>
    </citation>
    <scope>NUCLEOTIDE SEQUENCE</scope>
</reference>
<dbReference type="AlphaFoldDB" id="A0A8X6PA60"/>
<feature type="region of interest" description="Disordered" evidence="1">
    <location>
        <begin position="1"/>
        <end position="44"/>
    </location>
</feature>
<evidence type="ECO:0000313" key="4">
    <source>
        <dbReference type="EMBL" id="GFU30358.1"/>
    </source>
</evidence>
<keyword evidence="6" id="KW-1185">Reference proteome</keyword>
<protein>
    <submittedName>
        <fullName evidence="3">Uncharacterized protein</fullName>
    </submittedName>
</protein>
<feature type="region of interest" description="Disordered" evidence="1">
    <location>
        <begin position="442"/>
        <end position="467"/>
    </location>
</feature>
<feature type="compositionally biased region" description="Polar residues" evidence="1">
    <location>
        <begin position="15"/>
        <end position="37"/>
    </location>
</feature>
<feature type="non-terminal residue" evidence="3">
    <location>
        <position position="830"/>
    </location>
</feature>
<proteinExistence type="predicted"/>
<feature type="non-terminal residue" evidence="3">
    <location>
        <position position="1"/>
    </location>
</feature>
<dbReference type="EMBL" id="BMAW01018099">
    <property type="protein sequence ID" value="GFT56836.1"/>
    <property type="molecule type" value="Genomic_DNA"/>
</dbReference>
<gene>
    <name evidence="3" type="primary">NCL1_12636</name>
    <name evidence="3" type="ORF">NPIL_161011</name>
    <name evidence="2" type="ORF">NPIL_267951</name>
    <name evidence="4" type="ORF">NPIL_402681</name>
    <name evidence="5" type="ORF">NPIL_549261</name>
</gene>
<comment type="caution">
    <text evidence="3">The sequence shown here is derived from an EMBL/GenBank/DDBJ whole genome shotgun (WGS) entry which is preliminary data.</text>
</comment>